<accession>A0A4Z1F9N9</accession>
<name>A0A4Z1F9N9_9HELO</name>
<reference evidence="1 2" key="1">
    <citation type="submission" date="2017-12" db="EMBL/GenBank/DDBJ databases">
        <title>Comparative genomics of Botrytis spp.</title>
        <authorList>
            <person name="Valero-Jimenez C.A."/>
            <person name="Tapia P."/>
            <person name="Veloso J."/>
            <person name="Silva-Moreno E."/>
            <person name="Staats M."/>
            <person name="Valdes J.H."/>
            <person name="Van Kan J.A.L."/>
        </authorList>
    </citation>
    <scope>NUCLEOTIDE SEQUENCE [LARGE SCALE GENOMIC DNA]</scope>
    <source>
        <strain evidence="1 2">Bp0003</strain>
    </source>
</reference>
<organism evidence="1 2">
    <name type="scientific">Botrytis paeoniae</name>
    <dbReference type="NCBI Taxonomy" id="278948"/>
    <lineage>
        <taxon>Eukaryota</taxon>
        <taxon>Fungi</taxon>
        <taxon>Dikarya</taxon>
        <taxon>Ascomycota</taxon>
        <taxon>Pezizomycotina</taxon>
        <taxon>Leotiomycetes</taxon>
        <taxon>Helotiales</taxon>
        <taxon>Sclerotiniaceae</taxon>
        <taxon>Botrytis</taxon>
    </lineage>
</organism>
<keyword evidence="2" id="KW-1185">Reference proteome</keyword>
<dbReference type="AlphaFoldDB" id="A0A4Z1F9N9"/>
<evidence type="ECO:0000313" key="2">
    <source>
        <dbReference type="Proteomes" id="UP000297910"/>
    </source>
</evidence>
<protein>
    <submittedName>
        <fullName evidence="1">Uncharacterized protein</fullName>
    </submittedName>
</protein>
<dbReference type="Proteomes" id="UP000297910">
    <property type="component" value="Unassembled WGS sequence"/>
</dbReference>
<sequence>MSNAAQGYHGHFRQDADLLMREAGAAYISEIDGIFKNSRGRHEWPKSNGCQVVVTLGQDPREILSSVVFMVKPYIISRTFSSSFICTFAKTAYYVTAQPKGLFYKAEADHIVREYGSPWDYGREMRV</sequence>
<evidence type="ECO:0000313" key="1">
    <source>
        <dbReference type="EMBL" id="TGO18037.1"/>
    </source>
</evidence>
<comment type="caution">
    <text evidence="1">The sequence shown here is derived from an EMBL/GenBank/DDBJ whole genome shotgun (WGS) entry which is preliminary data.</text>
</comment>
<proteinExistence type="predicted"/>
<gene>
    <name evidence="1" type="ORF">BPAE_0399g00040</name>
</gene>
<dbReference type="EMBL" id="PQXI01000397">
    <property type="protein sequence ID" value="TGO18037.1"/>
    <property type="molecule type" value="Genomic_DNA"/>
</dbReference>